<evidence type="ECO:0000256" key="1">
    <source>
        <dbReference type="PROSITE-ProRule" id="PRU00169"/>
    </source>
</evidence>
<evidence type="ECO:0000313" key="3">
    <source>
        <dbReference type="EMBL" id="CCG07193.1"/>
    </source>
</evidence>
<dbReference type="HOGENOM" id="CLU_076064_0_0_5"/>
<dbReference type="InterPro" id="IPR011006">
    <property type="entry name" value="CheY-like_superfamily"/>
</dbReference>
<dbReference type="PROSITE" id="PS50110">
    <property type="entry name" value="RESPONSE_REGULATORY"/>
    <property type="match status" value="1"/>
</dbReference>
<protein>
    <submittedName>
        <fullName evidence="3">Response regulator receiver domain protein</fullName>
    </submittedName>
</protein>
<evidence type="ECO:0000313" key="4">
    <source>
        <dbReference type="Proteomes" id="UP000033220"/>
    </source>
</evidence>
<dbReference type="eggNOG" id="COG0745">
    <property type="taxonomic scope" value="Bacteria"/>
</dbReference>
<organism evidence="3 4">
    <name type="scientific">Pararhodospirillum photometricum DSM 122</name>
    <dbReference type="NCBI Taxonomy" id="1150469"/>
    <lineage>
        <taxon>Bacteria</taxon>
        <taxon>Pseudomonadati</taxon>
        <taxon>Pseudomonadota</taxon>
        <taxon>Alphaproteobacteria</taxon>
        <taxon>Rhodospirillales</taxon>
        <taxon>Rhodospirillaceae</taxon>
        <taxon>Pararhodospirillum</taxon>
    </lineage>
</organism>
<accession>H6SPS3</accession>
<dbReference type="SUPFAM" id="SSF52172">
    <property type="entry name" value="CheY-like"/>
    <property type="match status" value="1"/>
</dbReference>
<dbReference type="InterPro" id="IPR001789">
    <property type="entry name" value="Sig_transdc_resp-reg_receiver"/>
</dbReference>
<feature type="modified residue" description="4-aspartylphosphate" evidence="1">
    <location>
        <position position="113"/>
    </location>
</feature>
<keyword evidence="4" id="KW-1185">Reference proteome</keyword>
<keyword evidence="1" id="KW-0597">Phosphoprotein</keyword>
<gene>
    <name evidence="3" type="ORF">RSPPHO_00567</name>
</gene>
<dbReference type="AlphaFoldDB" id="H6SPS3"/>
<dbReference type="KEGG" id="rpm:RSPPHO_00567"/>
<proteinExistence type="predicted"/>
<dbReference type="EMBL" id="HE663493">
    <property type="protein sequence ID" value="CCG07193.1"/>
    <property type="molecule type" value="Genomic_DNA"/>
</dbReference>
<dbReference type="STRING" id="1150469.RSPPHO_00567"/>
<sequence>MILNPLLPDPTPLLTILIPSFRGYPRMAADSRDGVVPSFSFDPFAGLSAFPGGGPSHDLRHVVCLLGVVDLQRRMILRMALGERGIGNVFEAIRLEDLRHQIIARQPDLIICDEVMGETEVASLIHGLRQGAVGASPFLVVATLSGLPVADKVRVLIDSGVDDLISLPVAPRAVVARTLSLIDRRRPFVVTSDYIGPDRRHASRRADTPPRLLIEPPNTLRLKALGQYNAEVVTRQIDALRGELNLRKIERHAERIVAIAGAILPRLHLGTQDERVRTLSRQVGTLAHEIAERIEGTPFAGHADLCIALRDVTDRLDDANPSVTDVELAEQLVAAVERAFVAQD</sequence>
<name>H6SPS3_PARPM</name>
<dbReference type="Proteomes" id="UP000033220">
    <property type="component" value="Chromosome DSM 122"/>
</dbReference>
<dbReference type="GO" id="GO:0000160">
    <property type="term" value="P:phosphorelay signal transduction system"/>
    <property type="evidence" value="ECO:0007669"/>
    <property type="project" value="InterPro"/>
</dbReference>
<dbReference type="Gene3D" id="3.40.50.2300">
    <property type="match status" value="1"/>
</dbReference>
<evidence type="ECO:0000259" key="2">
    <source>
        <dbReference type="PROSITE" id="PS50110"/>
    </source>
</evidence>
<feature type="domain" description="Response regulatory" evidence="2">
    <location>
        <begin position="63"/>
        <end position="182"/>
    </location>
</feature>
<reference evidence="3 4" key="1">
    <citation type="submission" date="2012-02" db="EMBL/GenBank/DDBJ databases">
        <title>Shotgun genome sequence of Phaeospirillum photometricum DSM 122.</title>
        <authorList>
            <person name="Duquesne K."/>
            <person name="Sturgis J."/>
        </authorList>
    </citation>
    <scope>NUCLEOTIDE SEQUENCE [LARGE SCALE GENOMIC DNA]</scope>
    <source>
        <strain evidence="4">DSM122</strain>
    </source>
</reference>
<dbReference type="PATRIC" id="fig|1150469.3.peg.664"/>